<dbReference type="Pfam" id="PF00144">
    <property type="entry name" value="Beta-lactamase"/>
    <property type="match status" value="1"/>
</dbReference>
<feature type="transmembrane region" description="Helical" evidence="2">
    <location>
        <begin position="582"/>
        <end position="609"/>
    </location>
</feature>
<feature type="domain" description="Beta-lactamase-related" evidence="4">
    <location>
        <begin position="118"/>
        <end position="455"/>
    </location>
</feature>
<dbReference type="HOGENOM" id="CLU_022757_1_0_5"/>
<keyword evidence="2" id="KW-0812">Transmembrane</keyword>
<dbReference type="InterPro" id="IPR001466">
    <property type="entry name" value="Beta-lactam-related"/>
</dbReference>
<accession>B4RGR1</accession>
<dbReference type="STRING" id="450851.PHZ_c0863"/>
<dbReference type="EMBL" id="CP000747">
    <property type="protein sequence ID" value="ACG77277.1"/>
    <property type="molecule type" value="Genomic_DNA"/>
</dbReference>
<dbReference type="KEGG" id="pzu:PHZ_c0863"/>
<dbReference type="PANTHER" id="PTHR46825:SF9">
    <property type="entry name" value="BETA-LACTAMASE-RELATED DOMAIN-CONTAINING PROTEIN"/>
    <property type="match status" value="1"/>
</dbReference>
<dbReference type="InterPro" id="IPR050491">
    <property type="entry name" value="AmpC-like"/>
</dbReference>
<dbReference type="Proteomes" id="UP000001868">
    <property type="component" value="Chromosome"/>
</dbReference>
<keyword evidence="2" id="KW-0472">Membrane</keyword>
<sequence length="731" mass="78293">MRCGLKTALAGLAMLILGPAAAAQEAEPSSSPPPAIAAAALPDAPVPYTQIRPKRPQPKARPQATAPQSVAGQAAAAQPAAPAVAGAADVVPGLPVQATGARLSPGETIPTAELEAFVDGWVRDAMAREHVAGAAVSIVQNGRVVLKKGYGFADLNPRKAVDPDRTLFRIGSISKTFTWILAMNEVERGRMALDQPINRYLPEKTRVRGEGYRRPVTLKTLMDHSPGFEDRAMGQLFERDADRIRPLDLYLRQERPRRVRASGVASSYSNYGTGLAGLAVANLNRKPFEDLVEDELLTPLGMSRTTFREPRPERRGLPAPMPADLQDDVARGYWWRGGAFKVRPYEYIGQIAPAGSASSTAGDMARYMLALLGDGSWNGATIYGPRAARAFRQPIQATAPGINGWAHGFIVYGLPGGYRGYGHDGATIAFHSSMVVAPQLGLGVFITTNSDDGHELSGRFAEAVVRQFYAAPVTFPRPGSAELLAARGAFEGYYVTSRRAHGGLEGFVGLMIGGTQARVTPEGRLVTGSGDELRTWVPEGPVREGRFIAADGDERLAFRMKNGRAVSFRDAFNAAQMQRAAWWMHPLLLGALAGLTGLAAIATLLGVFLRNRRDFRESQIQARAALTQNIQAGLWLAAFALLAAWGMQTADLAKVFFDWPGALLITASACALVAAALTLVTAAALPAVWQGGRRVESWTGTRKAFFTVTVLVYAAFSVVLGLWGLLSPWSG</sequence>
<feature type="transmembrane region" description="Helical" evidence="2">
    <location>
        <begin position="659"/>
        <end position="685"/>
    </location>
</feature>
<dbReference type="eggNOG" id="COG1680">
    <property type="taxonomic scope" value="Bacteria"/>
</dbReference>
<feature type="signal peptide" evidence="3">
    <location>
        <begin position="1"/>
        <end position="22"/>
    </location>
</feature>
<reference evidence="5 6" key="1">
    <citation type="journal article" date="2008" name="BMC Genomics">
        <title>Complete genome of Phenylobacterium zucineum - a novel facultative intracellular bacterium isolated from human erythroleukemia cell line K562.</title>
        <authorList>
            <person name="Luo Y."/>
            <person name="Xu X."/>
            <person name="Ding Z."/>
            <person name="Liu Z."/>
            <person name="Zhang B."/>
            <person name="Yan Z."/>
            <person name="Sun J."/>
            <person name="Hu S."/>
            <person name="Hu X."/>
        </authorList>
    </citation>
    <scope>NUCLEOTIDE SEQUENCE [LARGE SCALE GENOMIC DNA]</scope>
    <source>
        <strain evidence="5 6">HLK1</strain>
    </source>
</reference>
<evidence type="ECO:0000259" key="4">
    <source>
        <dbReference type="Pfam" id="PF00144"/>
    </source>
</evidence>
<evidence type="ECO:0000256" key="1">
    <source>
        <dbReference type="SAM" id="MobiDB-lite"/>
    </source>
</evidence>
<keyword evidence="6" id="KW-1185">Reference proteome</keyword>
<feature type="compositionally biased region" description="Low complexity" evidence="1">
    <location>
        <begin position="60"/>
        <end position="74"/>
    </location>
</feature>
<feature type="transmembrane region" description="Helical" evidence="2">
    <location>
        <begin position="705"/>
        <end position="726"/>
    </location>
</feature>
<dbReference type="SUPFAM" id="SSF56601">
    <property type="entry name" value="beta-lactamase/transpeptidase-like"/>
    <property type="match status" value="1"/>
</dbReference>
<dbReference type="Gene3D" id="3.40.710.10">
    <property type="entry name" value="DD-peptidase/beta-lactamase superfamily"/>
    <property type="match status" value="1"/>
</dbReference>
<dbReference type="PANTHER" id="PTHR46825">
    <property type="entry name" value="D-ALANYL-D-ALANINE-CARBOXYPEPTIDASE/ENDOPEPTIDASE AMPH"/>
    <property type="match status" value="1"/>
</dbReference>
<protein>
    <submittedName>
        <fullName evidence="5">Beta-lactamase class C</fullName>
    </submittedName>
</protein>
<feature type="chain" id="PRO_5002825406" evidence="3">
    <location>
        <begin position="23"/>
        <end position="731"/>
    </location>
</feature>
<evidence type="ECO:0000256" key="2">
    <source>
        <dbReference type="SAM" id="Phobius"/>
    </source>
</evidence>
<keyword evidence="3" id="KW-0732">Signal</keyword>
<keyword evidence="2" id="KW-1133">Transmembrane helix</keyword>
<feature type="region of interest" description="Disordered" evidence="1">
    <location>
        <begin position="47"/>
        <end position="74"/>
    </location>
</feature>
<proteinExistence type="predicted"/>
<dbReference type="AlphaFoldDB" id="B4RGR1"/>
<evidence type="ECO:0000313" key="6">
    <source>
        <dbReference type="Proteomes" id="UP000001868"/>
    </source>
</evidence>
<name>B4RGR1_PHEZH</name>
<feature type="transmembrane region" description="Helical" evidence="2">
    <location>
        <begin position="630"/>
        <end position="647"/>
    </location>
</feature>
<organism evidence="5 6">
    <name type="scientific">Phenylobacterium zucineum (strain HLK1)</name>
    <dbReference type="NCBI Taxonomy" id="450851"/>
    <lineage>
        <taxon>Bacteria</taxon>
        <taxon>Pseudomonadati</taxon>
        <taxon>Pseudomonadota</taxon>
        <taxon>Alphaproteobacteria</taxon>
        <taxon>Caulobacterales</taxon>
        <taxon>Caulobacteraceae</taxon>
        <taxon>Phenylobacterium</taxon>
    </lineage>
</organism>
<evidence type="ECO:0000313" key="5">
    <source>
        <dbReference type="EMBL" id="ACG77277.1"/>
    </source>
</evidence>
<evidence type="ECO:0000256" key="3">
    <source>
        <dbReference type="SAM" id="SignalP"/>
    </source>
</evidence>
<dbReference type="RefSeq" id="WP_012521425.1">
    <property type="nucleotide sequence ID" value="NC_011144.1"/>
</dbReference>
<gene>
    <name evidence="5" type="ordered locus">PHZ_c0863</name>
</gene>
<dbReference type="InterPro" id="IPR012338">
    <property type="entry name" value="Beta-lactam/transpept-like"/>
</dbReference>